<keyword evidence="2" id="KW-1185">Reference proteome</keyword>
<proteinExistence type="predicted"/>
<protein>
    <recommendedName>
        <fullName evidence="3">tRNA_anti-like</fullName>
    </recommendedName>
</protein>
<gene>
    <name evidence="1" type="ORF">VC82_2962</name>
</gene>
<dbReference type="RefSeq" id="WP_045803031.1">
    <property type="nucleotide sequence ID" value="NZ_CP011071.1"/>
</dbReference>
<name>A0A0D5YX72_9FLAO</name>
<dbReference type="AlphaFoldDB" id="A0A0D5YX72"/>
<dbReference type="STRING" id="516051.VC82_2962"/>
<organism evidence="1 2">
    <name type="scientific">Flagellimonas lutaonensis</name>
    <dbReference type="NCBI Taxonomy" id="516051"/>
    <lineage>
        <taxon>Bacteria</taxon>
        <taxon>Pseudomonadati</taxon>
        <taxon>Bacteroidota</taxon>
        <taxon>Flavobacteriia</taxon>
        <taxon>Flavobacteriales</taxon>
        <taxon>Flavobacteriaceae</taxon>
        <taxon>Flagellimonas</taxon>
    </lineage>
</organism>
<reference evidence="1 2" key="1">
    <citation type="submission" date="2015-03" db="EMBL/GenBank/DDBJ databases">
        <title>Complete genome sequence of Muricauda lutaonensis CC-HSB-11T, isolated from a coastal hot spring.</title>
        <authorList>
            <person name="Kim K.M."/>
        </authorList>
    </citation>
    <scope>NUCLEOTIDE SEQUENCE [LARGE SCALE GENOMIC DNA]</scope>
    <source>
        <strain evidence="1 2">CC-HSB-11</strain>
    </source>
</reference>
<dbReference type="KEGG" id="mlt:VC82_2962"/>
<dbReference type="OrthoDB" id="1449127at2"/>
<dbReference type="HOGENOM" id="CLU_142783_0_0_10"/>
<dbReference type="Proteomes" id="UP000032726">
    <property type="component" value="Chromosome"/>
</dbReference>
<evidence type="ECO:0008006" key="3">
    <source>
        <dbReference type="Google" id="ProtNLM"/>
    </source>
</evidence>
<evidence type="ECO:0000313" key="1">
    <source>
        <dbReference type="EMBL" id="AKA36506.1"/>
    </source>
</evidence>
<sequence length="130" mass="14571">MTRKKQYLVVAVIAIVAVLADTLYNYVYRDHRNIATEKVDFEFSAHELQLALADENEASKYVDKVVMTYGTVTAIEQQSIVIDDRVQVSFIEGISADLAIDNKISIKGRCVGYDDLLELVKIDQATLLAK</sequence>
<accession>A0A0D5YX72</accession>
<evidence type="ECO:0000313" key="2">
    <source>
        <dbReference type="Proteomes" id="UP000032726"/>
    </source>
</evidence>
<dbReference type="EMBL" id="CP011071">
    <property type="protein sequence ID" value="AKA36506.1"/>
    <property type="molecule type" value="Genomic_DNA"/>
</dbReference>